<name>M3PYT1_HELPX</name>
<comment type="caution">
    <text evidence="1">The sequence shown here is derived from an EMBL/GenBank/DDBJ whole genome shotgun (WGS) entry which is preliminary data.</text>
</comment>
<organism evidence="1 2">
    <name type="scientific">Helicobacter pylori GAM265BSii</name>
    <dbReference type="NCBI Taxonomy" id="1159049"/>
    <lineage>
        <taxon>Bacteria</taxon>
        <taxon>Pseudomonadati</taxon>
        <taxon>Campylobacterota</taxon>
        <taxon>Epsilonproteobacteria</taxon>
        <taxon>Campylobacterales</taxon>
        <taxon>Helicobacteraceae</taxon>
        <taxon>Helicobacter</taxon>
    </lineage>
</organism>
<proteinExistence type="predicted"/>
<accession>M3PYT1</accession>
<dbReference type="AlphaFoldDB" id="M3PYT1"/>
<protein>
    <recommendedName>
        <fullName evidence="3">DUF3519 domain-containing protein</fullName>
    </recommendedName>
</protein>
<dbReference type="HOGENOM" id="CLU_2422911_0_0_7"/>
<evidence type="ECO:0000313" key="1">
    <source>
        <dbReference type="EMBL" id="EMH30083.1"/>
    </source>
</evidence>
<reference evidence="1 2" key="1">
    <citation type="submission" date="2012-12" db="EMBL/GenBank/DDBJ databases">
        <authorList>
            <person name="Weinstock G."/>
            <person name="Sodergren E."/>
            <person name="Lobos E.A."/>
            <person name="Fulton L."/>
            <person name="Fulton R."/>
            <person name="Courtney L."/>
            <person name="Fronick C."/>
            <person name="O'Laughlin M."/>
            <person name="Godfrey J."/>
            <person name="Wilson R.M."/>
            <person name="Miner T."/>
            <person name="Farmer C."/>
            <person name="Delehaunty K."/>
            <person name="Cordes M."/>
            <person name="Minx P."/>
            <person name="Tomlinson C."/>
            <person name="Chen J."/>
            <person name="Wollam A."/>
            <person name="Pepin K.H."/>
            <person name="Bhonagiri V."/>
            <person name="Zhang X."/>
            <person name="Suruliraj S."/>
            <person name="Antonio M."/>
            <person name="Secka O."/>
            <person name="Thomas J."/>
            <person name="Warren W."/>
            <person name="Mitreva M."/>
            <person name="Mardis E.R."/>
            <person name="Wilson R.K."/>
        </authorList>
    </citation>
    <scope>NUCLEOTIDE SEQUENCE [LARGE SCALE GENOMIC DNA]</scope>
    <source>
        <strain evidence="1 2">GAM265BSii</strain>
    </source>
</reference>
<sequence>MKRVKKPHLDYTQALSSYVSGSIGTLKVFLVWVRKSFSNPCLGNITTKTLNNRNSGLVLKTIFKSNGDYKDNNAYKKFSSTEPNAKAKVQP</sequence>
<dbReference type="Proteomes" id="UP000011872">
    <property type="component" value="Unassembled WGS sequence"/>
</dbReference>
<dbReference type="EMBL" id="APDY01000023">
    <property type="protein sequence ID" value="EMH30083.1"/>
    <property type="molecule type" value="Genomic_DNA"/>
</dbReference>
<evidence type="ECO:0000313" key="2">
    <source>
        <dbReference type="Proteomes" id="UP000011872"/>
    </source>
</evidence>
<gene>
    <name evidence="1" type="ORF">HMPREF1421_00373</name>
</gene>
<dbReference type="RefSeq" id="WP_001929749.1">
    <property type="nucleotide sequence ID" value="NZ_KB642330.1"/>
</dbReference>
<evidence type="ECO:0008006" key="3">
    <source>
        <dbReference type="Google" id="ProtNLM"/>
    </source>
</evidence>